<dbReference type="Pfam" id="PF01061">
    <property type="entry name" value="ABC2_membrane"/>
    <property type="match status" value="1"/>
</dbReference>
<dbReference type="InterPro" id="IPR013525">
    <property type="entry name" value="ABC2_TM"/>
</dbReference>
<comment type="similarity">
    <text evidence="6">Belongs to the ABC-2 integral membrane protein family.</text>
</comment>
<dbReference type="EMBL" id="QKWH01000010">
    <property type="protein sequence ID" value="PZR52358.1"/>
    <property type="molecule type" value="Genomic_DNA"/>
</dbReference>
<organism evidence="8 9">
    <name type="scientific">Xylanimonas oleitrophica</name>
    <dbReference type="NCBI Taxonomy" id="2607479"/>
    <lineage>
        <taxon>Bacteria</taxon>
        <taxon>Bacillati</taxon>
        <taxon>Actinomycetota</taxon>
        <taxon>Actinomycetes</taxon>
        <taxon>Micrococcales</taxon>
        <taxon>Promicromonosporaceae</taxon>
        <taxon>Xylanimonas</taxon>
    </lineage>
</organism>
<keyword evidence="5" id="KW-0046">Antibiotic resistance</keyword>
<feature type="transmembrane region" description="Helical" evidence="6">
    <location>
        <begin position="44"/>
        <end position="66"/>
    </location>
</feature>
<evidence type="ECO:0000256" key="3">
    <source>
        <dbReference type="ARBA" id="ARBA00022989"/>
    </source>
</evidence>
<dbReference type="PANTHER" id="PTHR43027:SF2">
    <property type="entry name" value="TRANSPORT PERMEASE PROTEIN"/>
    <property type="match status" value="1"/>
</dbReference>
<evidence type="ECO:0000313" key="8">
    <source>
        <dbReference type="EMBL" id="PZR52358.1"/>
    </source>
</evidence>
<keyword evidence="4 6" id="KW-0472">Membrane</keyword>
<dbReference type="InterPro" id="IPR052902">
    <property type="entry name" value="ABC-2_transporter"/>
</dbReference>
<dbReference type="InterPro" id="IPR047817">
    <property type="entry name" value="ABC2_TM_bact-type"/>
</dbReference>
<sequence length="275" mass="28938">MTASTTTASTRTAPSRAPRVVGLRGFPTLLAVEARVWLREVGTVFFALAFPTVLLVGVGFAIPGMRDVLPAEAFGPEWEGRRMLDAYVPAVLAVAVATPALTTMPVGFATFRERGVLRRLSTTPMRPQGIVLAHLVINLAATVVATLLALAVAIPLLGVVAPANVAVVLLGFLLAVVAMYAIGTLVAARAPRAGTASAIGSLVYFPMMFFAGLWTPGPIMPDTVERVAQLTPLGAAAQMMGAGWQGEPFPALQLVVLLLWTAVCLPLGVRLFRWT</sequence>
<evidence type="ECO:0000256" key="6">
    <source>
        <dbReference type="RuleBase" id="RU361157"/>
    </source>
</evidence>
<evidence type="ECO:0000256" key="2">
    <source>
        <dbReference type="ARBA" id="ARBA00022692"/>
    </source>
</evidence>
<proteinExistence type="inferred from homology"/>
<evidence type="ECO:0000256" key="4">
    <source>
        <dbReference type="ARBA" id="ARBA00023136"/>
    </source>
</evidence>
<evidence type="ECO:0000256" key="1">
    <source>
        <dbReference type="ARBA" id="ARBA00004141"/>
    </source>
</evidence>
<dbReference type="InterPro" id="IPR000412">
    <property type="entry name" value="ABC_2_transport"/>
</dbReference>
<dbReference type="PANTHER" id="PTHR43027">
    <property type="entry name" value="DOXORUBICIN RESISTANCE ABC TRANSPORTER PERMEASE PROTEIN DRRC-RELATED"/>
    <property type="match status" value="1"/>
</dbReference>
<keyword evidence="9" id="KW-1185">Reference proteome</keyword>
<dbReference type="Proteomes" id="UP000248783">
    <property type="component" value="Unassembled WGS sequence"/>
</dbReference>
<dbReference type="PIRSF" id="PIRSF006648">
    <property type="entry name" value="DrrB"/>
    <property type="match status" value="1"/>
</dbReference>
<feature type="transmembrane region" description="Helical" evidence="6">
    <location>
        <begin position="251"/>
        <end position="272"/>
    </location>
</feature>
<keyword evidence="6" id="KW-1003">Cell membrane</keyword>
<dbReference type="PROSITE" id="PS51012">
    <property type="entry name" value="ABC_TM2"/>
    <property type="match status" value="1"/>
</dbReference>
<evidence type="ECO:0000256" key="5">
    <source>
        <dbReference type="ARBA" id="ARBA00023251"/>
    </source>
</evidence>
<dbReference type="GO" id="GO:0046677">
    <property type="term" value="P:response to antibiotic"/>
    <property type="evidence" value="ECO:0007669"/>
    <property type="project" value="UniProtKB-KW"/>
</dbReference>
<feature type="transmembrane region" description="Helical" evidence="6">
    <location>
        <begin position="195"/>
        <end position="214"/>
    </location>
</feature>
<keyword evidence="6" id="KW-0813">Transport</keyword>
<accession>A0A2W5XRN8</accession>
<evidence type="ECO:0000313" key="9">
    <source>
        <dbReference type="Proteomes" id="UP000248783"/>
    </source>
</evidence>
<name>A0A2W5XRN8_9MICO</name>
<gene>
    <name evidence="8" type="ORF">DNL40_11820</name>
</gene>
<dbReference type="AlphaFoldDB" id="A0A2W5XRN8"/>
<dbReference type="GO" id="GO:0140359">
    <property type="term" value="F:ABC-type transporter activity"/>
    <property type="evidence" value="ECO:0007669"/>
    <property type="project" value="InterPro"/>
</dbReference>
<evidence type="ECO:0000259" key="7">
    <source>
        <dbReference type="PROSITE" id="PS51012"/>
    </source>
</evidence>
<feature type="transmembrane region" description="Helical" evidence="6">
    <location>
        <begin position="132"/>
        <end position="157"/>
    </location>
</feature>
<comment type="caution">
    <text evidence="8">The sequence shown here is derived from an EMBL/GenBank/DDBJ whole genome shotgun (WGS) entry which is preliminary data.</text>
</comment>
<feature type="transmembrane region" description="Helical" evidence="6">
    <location>
        <begin position="163"/>
        <end position="188"/>
    </location>
</feature>
<feature type="transmembrane region" description="Helical" evidence="6">
    <location>
        <begin position="86"/>
        <end position="111"/>
    </location>
</feature>
<dbReference type="GO" id="GO:0043190">
    <property type="term" value="C:ATP-binding cassette (ABC) transporter complex"/>
    <property type="evidence" value="ECO:0007669"/>
    <property type="project" value="InterPro"/>
</dbReference>
<protein>
    <recommendedName>
        <fullName evidence="6">Transport permease protein</fullName>
    </recommendedName>
</protein>
<dbReference type="RefSeq" id="WP_111251472.1">
    <property type="nucleotide sequence ID" value="NZ_QKWH01000010.1"/>
</dbReference>
<reference evidence="8 9" key="1">
    <citation type="submission" date="2018-06" db="EMBL/GenBank/DDBJ databases">
        <title>Whole genome sequencing of a novel hydrocarbon degrading bacterial strain, PW21 isolated from oil contaminated produced water sample.</title>
        <authorList>
            <person name="Nagkirti P."/>
            <person name="Shaikh A."/>
            <person name="Gowdaman V."/>
            <person name="Engineer A.E."/>
            <person name="Dagar S."/>
            <person name="Dhakephalkar P.K."/>
        </authorList>
    </citation>
    <scope>NUCLEOTIDE SEQUENCE [LARGE SCALE GENOMIC DNA]</scope>
    <source>
        <strain evidence="8 9">PW21</strain>
    </source>
</reference>
<feature type="domain" description="ABC transmembrane type-2" evidence="7">
    <location>
        <begin position="42"/>
        <end position="275"/>
    </location>
</feature>
<comment type="subcellular location">
    <subcellularLocation>
        <location evidence="6">Cell membrane</location>
        <topology evidence="6">Multi-pass membrane protein</topology>
    </subcellularLocation>
    <subcellularLocation>
        <location evidence="1">Membrane</location>
        <topology evidence="1">Multi-pass membrane protein</topology>
    </subcellularLocation>
</comment>
<keyword evidence="3 6" id="KW-1133">Transmembrane helix</keyword>
<keyword evidence="2 6" id="KW-0812">Transmembrane</keyword>